<sequence>MEALLKHELGLSFVKATGQGGGGCINEGLGYDTDKGKIYAKINTKKEAKVMFDGELASLEAILATATVRVPKPMKVLHHPATEGAVLAMEYLDMKGLSTHAAKLGEQLARMHLLNEELLKQKQIGGSRIGGGSDVECVTRFGFPVTTCCGIIPQDNEWCDDWVVFYTRNRLKHQLDMIERNCRDREARELWPQLERKIPELFEGLDIKPALLHGDLWGGNVAETSSEPDTLFAVIFDPASLYGHSEYELGIAGMFGGFNRSFYTAYHKLIPKASGFDKRHELYKLFHYLNHWNHFGAGYRGSSISIMRSLIR</sequence>
<dbReference type="SUPFAM" id="SSF56112">
    <property type="entry name" value="Protein kinase-like (PK-like)"/>
    <property type="match status" value="1"/>
</dbReference>
<evidence type="ECO:0000313" key="11">
    <source>
        <dbReference type="RefSeq" id="XP_022085810.1"/>
    </source>
</evidence>
<dbReference type="Gene3D" id="3.30.200.20">
    <property type="entry name" value="Phosphorylase Kinase, domain 1"/>
    <property type="match status" value="1"/>
</dbReference>
<evidence type="ECO:0000313" key="10">
    <source>
        <dbReference type="Proteomes" id="UP000694845"/>
    </source>
</evidence>
<dbReference type="InterPro" id="IPR016477">
    <property type="entry name" value="Fructo-/Ketosamine-3-kinase"/>
</dbReference>
<comment type="catalytic activity">
    <reaction evidence="7">
        <text>N(6)-D-ribulosyl-L-lysyl-[protein] + ATP = N(6)-(3-O-phospho-D-ribulosyl)-L-lysyl-[protein] + ADP + H(+)</text>
        <dbReference type="Rhea" id="RHEA:48432"/>
        <dbReference type="Rhea" id="RHEA-COMP:12103"/>
        <dbReference type="Rhea" id="RHEA-COMP:12104"/>
        <dbReference type="ChEBI" id="CHEBI:15378"/>
        <dbReference type="ChEBI" id="CHEBI:30616"/>
        <dbReference type="ChEBI" id="CHEBI:90418"/>
        <dbReference type="ChEBI" id="CHEBI:90420"/>
        <dbReference type="ChEBI" id="CHEBI:456216"/>
        <dbReference type="EC" id="2.7.1.172"/>
    </reaction>
    <physiologicalReaction direction="left-to-right" evidence="7">
        <dbReference type="Rhea" id="RHEA:48433"/>
    </physiologicalReaction>
</comment>
<dbReference type="Pfam" id="PF03881">
    <property type="entry name" value="Fructosamin_kin"/>
    <property type="match status" value="1"/>
</dbReference>
<evidence type="ECO:0000256" key="1">
    <source>
        <dbReference type="ARBA" id="ARBA00009460"/>
    </source>
</evidence>
<gene>
    <name evidence="11 12 13" type="primary">LOC110976653</name>
</gene>
<dbReference type="FunFam" id="3.30.200.20:FF:000264">
    <property type="entry name" value="Protein-ribulosamine 3-kinase, chloroplastic"/>
    <property type="match status" value="1"/>
</dbReference>
<dbReference type="GO" id="GO:0016301">
    <property type="term" value="F:kinase activity"/>
    <property type="evidence" value="ECO:0007669"/>
    <property type="project" value="UniProtKB-UniRule"/>
</dbReference>
<evidence type="ECO:0000256" key="6">
    <source>
        <dbReference type="ARBA" id="ARBA00022840"/>
    </source>
</evidence>
<dbReference type="Gene3D" id="3.90.1200.10">
    <property type="match status" value="1"/>
</dbReference>
<evidence type="ECO:0000256" key="5">
    <source>
        <dbReference type="ARBA" id="ARBA00022777"/>
    </source>
</evidence>
<dbReference type="RefSeq" id="XP_022085812.1">
    <property type="nucleotide sequence ID" value="XM_022230120.1"/>
</dbReference>
<dbReference type="GO" id="GO:0005829">
    <property type="term" value="C:cytosol"/>
    <property type="evidence" value="ECO:0007669"/>
    <property type="project" value="UniProtKB-ARBA"/>
</dbReference>
<dbReference type="OrthoDB" id="5772781at2759"/>
<dbReference type="RefSeq" id="XP_022085811.1">
    <property type="nucleotide sequence ID" value="XM_022230119.1"/>
</dbReference>
<dbReference type="GeneID" id="110976653"/>
<keyword evidence="3 9" id="KW-0808">Transferase</keyword>
<evidence type="ECO:0000256" key="8">
    <source>
        <dbReference type="ARBA" id="ARBA00050767"/>
    </source>
</evidence>
<organism evidence="10 11">
    <name type="scientific">Acanthaster planci</name>
    <name type="common">Crown-of-thorns starfish</name>
    <dbReference type="NCBI Taxonomy" id="133434"/>
    <lineage>
        <taxon>Eukaryota</taxon>
        <taxon>Metazoa</taxon>
        <taxon>Echinodermata</taxon>
        <taxon>Eleutherozoa</taxon>
        <taxon>Asterozoa</taxon>
        <taxon>Asteroidea</taxon>
        <taxon>Valvatacea</taxon>
        <taxon>Valvatida</taxon>
        <taxon>Acanthasteridae</taxon>
        <taxon>Acanthaster</taxon>
    </lineage>
</organism>
<dbReference type="PANTHER" id="PTHR12149">
    <property type="entry name" value="FRUCTOSAMINE 3 KINASE-RELATED PROTEIN"/>
    <property type="match status" value="1"/>
</dbReference>
<proteinExistence type="inferred from homology"/>
<comment type="similarity">
    <text evidence="1 9">Belongs to the fructosamine kinase family.</text>
</comment>
<dbReference type="GO" id="GO:0005524">
    <property type="term" value="F:ATP binding"/>
    <property type="evidence" value="ECO:0007669"/>
    <property type="project" value="UniProtKB-KW"/>
</dbReference>
<accession>A0A8B7Y0I8</accession>
<comment type="catalytic activity">
    <reaction evidence="8">
        <text>N(6)-(D-psicosyl)-L-lysyl-[protein] + ATP = N(6)-(3-O-phospho-D-psicosyl)-L-lysyl-[protein] + ADP + H(+)</text>
        <dbReference type="Rhea" id="RHEA:61392"/>
        <dbReference type="Rhea" id="RHEA-COMP:15796"/>
        <dbReference type="Rhea" id="RHEA-COMP:15797"/>
        <dbReference type="ChEBI" id="CHEBI:15378"/>
        <dbReference type="ChEBI" id="CHEBI:30616"/>
        <dbReference type="ChEBI" id="CHEBI:144621"/>
        <dbReference type="ChEBI" id="CHEBI:144622"/>
        <dbReference type="ChEBI" id="CHEBI:456216"/>
    </reaction>
    <physiologicalReaction direction="left-to-right" evidence="8">
        <dbReference type="Rhea" id="RHEA:61393"/>
    </physiologicalReaction>
</comment>
<dbReference type="PANTHER" id="PTHR12149:SF8">
    <property type="entry name" value="PROTEIN-RIBULOSAMINE 3-KINASE"/>
    <property type="match status" value="1"/>
</dbReference>
<dbReference type="GO" id="GO:0102193">
    <property type="term" value="F:protein-ribulosamine 3-kinase activity"/>
    <property type="evidence" value="ECO:0007669"/>
    <property type="project" value="UniProtKB-EC"/>
</dbReference>
<keyword evidence="4" id="KW-0547">Nucleotide-binding</keyword>
<evidence type="ECO:0000256" key="9">
    <source>
        <dbReference type="PIRNR" id="PIRNR006221"/>
    </source>
</evidence>
<dbReference type="RefSeq" id="XP_022085810.1">
    <property type="nucleotide sequence ID" value="XM_022230118.1"/>
</dbReference>
<evidence type="ECO:0000256" key="4">
    <source>
        <dbReference type="ARBA" id="ARBA00022741"/>
    </source>
</evidence>
<evidence type="ECO:0000313" key="12">
    <source>
        <dbReference type="RefSeq" id="XP_022085811.1"/>
    </source>
</evidence>
<dbReference type="KEGG" id="aplc:110976653"/>
<evidence type="ECO:0000256" key="3">
    <source>
        <dbReference type="ARBA" id="ARBA00022679"/>
    </source>
</evidence>
<keyword evidence="6" id="KW-0067">ATP-binding</keyword>
<dbReference type="EC" id="2.7.1.172" evidence="2"/>
<evidence type="ECO:0000256" key="7">
    <source>
        <dbReference type="ARBA" id="ARBA00048655"/>
    </source>
</evidence>
<dbReference type="PIRSF" id="PIRSF006221">
    <property type="entry name" value="Ketosamine-3-kinase"/>
    <property type="match status" value="1"/>
</dbReference>
<keyword evidence="10" id="KW-1185">Reference proteome</keyword>
<evidence type="ECO:0000256" key="2">
    <source>
        <dbReference type="ARBA" id="ARBA00011961"/>
    </source>
</evidence>
<dbReference type="AlphaFoldDB" id="A0A8B7Y0I8"/>
<keyword evidence="5 9" id="KW-0418">Kinase</keyword>
<dbReference type="Proteomes" id="UP000694845">
    <property type="component" value="Unplaced"/>
</dbReference>
<evidence type="ECO:0000313" key="13">
    <source>
        <dbReference type="RefSeq" id="XP_022085812.1"/>
    </source>
</evidence>
<dbReference type="InterPro" id="IPR011009">
    <property type="entry name" value="Kinase-like_dom_sf"/>
</dbReference>
<dbReference type="OMA" id="RECDIAM"/>
<reference evidence="11 12" key="1">
    <citation type="submission" date="2025-04" db="UniProtKB">
        <authorList>
            <consortium name="RefSeq"/>
        </authorList>
    </citation>
    <scope>IDENTIFICATION</scope>
</reference>
<name>A0A8B7Y0I8_ACAPL</name>
<dbReference type="FunFam" id="3.90.1200.10:FF:000003">
    <property type="entry name" value="fructosamine-3-kinase isoform X1"/>
    <property type="match status" value="1"/>
</dbReference>
<protein>
    <recommendedName>
        <fullName evidence="2">protein-ribulosamine 3-kinase</fullName>
        <ecNumber evidence="2">2.7.1.172</ecNumber>
    </recommendedName>
</protein>